<keyword evidence="9" id="KW-1185">Reference proteome</keyword>
<evidence type="ECO:0000256" key="6">
    <source>
        <dbReference type="RuleBase" id="RU000320"/>
    </source>
</evidence>
<comment type="subunit">
    <text evidence="5">NDH-1 is composed of 14 different subunits. Subunits NuoA, H, J, K, L, M, N constitute the membrane sector of the complex.</text>
</comment>
<keyword evidence="2 5" id="KW-0812">Transmembrane</keyword>
<dbReference type="InterPro" id="IPR010096">
    <property type="entry name" value="NADH-Q_OxRdtase_suN/2"/>
</dbReference>
<dbReference type="GO" id="GO:0050136">
    <property type="term" value="F:NADH dehydrogenase (quinone) (non-electrogenic) activity"/>
    <property type="evidence" value="ECO:0007669"/>
    <property type="project" value="UniProtKB-UniRule"/>
</dbReference>
<feature type="transmembrane region" description="Helical" evidence="5">
    <location>
        <begin position="164"/>
        <end position="185"/>
    </location>
</feature>
<evidence type="ECO:0000256" key="3">
    <source>
        <dbReference type="ARBA" id="ARBA00022989"/>
    </source>
</evidence>
<evidence type="ECO:0000256" key="5">
    <source>
        <dbReference type="HAMAP-Rule" id="MF_00445"/>
    </source>
</evidence>
<evidence type="ECO:0000313" key="9">
    <source>
        <dbReference type="Proteomes" id="UP000637695"/>
    </source>
</evidence>
<feature type="transmembrane region" description="Helical" evidence="5">
    <location>
        <begin position="205"/>
        <end position="226"/>
    </location>
</feature>
<feature type="transmembrane region" description="Helical" evidence="5">
    <location>
        <begin position="75"/>
        <end position="98"/>
    </location>
</feature>
<dbReference type="AlphaFoldDB" id="A0A917KEB0"/>
<keyword evidence="4 5" id="KW-0472">Membrane</keyword>
<evidence type="ECO:0000256" key="4">
    <source>
        <dbReference type="ARBA" id="ARBA00023136"/>
    </source>
</evidence>
<proteinExistence type="inferred from homology"/>
<accession>A0A917KEB0</accession>
<dbReference type="EMBL" id="BMOY01000035">
    <property type="protein sequence ID" value="GGJ11048.1"/>
    <property type="molecule type" value="Genomic_DNA"/>
</dbReference>
<keyword evidence="5" id="KW-1003">Cell membrane</keyword>
<feature type="transmembrane region" description="Helical" evidence="5">
    <location>
        <begin position="303"/>
        <end position="325"/>
    </location>
</feature>
<feature type="transmembrane region" description="Helical" evidence="5">
    <location>
        <begin position="379"/>
        <end position="402"/>
    </location>
</feature>
<name>A0A917KEB0_9BACL</name>
<feature type="transmembrane region" description="Helical" evidence="5">
    <location>
        <begin position="337"/>
        <end position="358"/>
    </location>
</feature>
<feature type="domain" description="NADH:quinone oxidoreductase/Mrp antiporter transmembrane" evidence="7">
    <location>
        <begin position="127"/>
        <end position="427"/>
    </location>
</feature>
<dbReference type="NCBIfam" id="TIGR01770">
    <property type="entry name" value="NDH_I_N"/>
    <property type="match status" value="1"/>
</dbReference>
<evidence type="ECO:0000256" key="2">
    <source>
        <dbReference type="ARBA" id="ARBA00022692"/>
    </source>
</evidence>
<feature type="transmembrane region" description="Helical" evidence="5">
    <location>
        <begin position="493"/>
        <end position="516"/>
    </location>
</feature>
<dbReference type="PRINTS" id="PR01434">
    <property type="entry name" value="NADHDHGNASE5"/>
</dbReference>
<feature type="transmembrane region" description="Helical" evidence="5">
    <location>
        <begin position="12"/>
        <end position="35"/>
    </location>
</feature>
<dbReference type="PANTHER" id="PTHR22773">
    <property type="entry name" value="NADH DEHYDROGENASE"/>
    <property type="match status" value="1"/>
</dbReference>
<comment type="subcellular location">
    <subcellularLocation>
        <location evidence="1 5">Cell membrane</location>
        <topology evidence="1 5">Multi-pass membrane protein</topology>
    </subcellularLocation>
    <subcellularLocation>
        <location evidence="6">Membrane</location>
        <topology evidence="6">Multi-pass membrane protein</topology>
    </subcellularLocation>
</comment>
<feature type="transmembrane region" description="Helical" evidence="5">
    <location>
        <begin position="275"/>
        <end position="296"/>
    </location>
</feature>
<keyword evidence="5" id="KW-0874">Quinone</keyword>
<feature type="transmembrane region" description="Helical" evidence="5">
    <location>
        <begin position="42"/>
        <end position="63"/>
    </location>
</feature>
<evidence type="ECO:0000313" key="8">
    <source>
        <dbReference type="EMBL" id="GGJ11048.1"/>
    </source>
</evidence>
<feature type="transmembrane region" description="Helical" evidence="5">
    <location>
        <begin position="414"/>
        <end position="434"/>
    </location>
</feature>
<dbReference type="GO" id="GO:0048038">
    <property type="term" value="F:quinone binding"/>
    <property type="evidence" value="ECO:0007669"/>
    <property type="project" value="UniProtKB-KW"/>
</dbReference>
<sequence length="521" mass="55794">MINFDMLHQHYFLTMGPLLVVTATAFVVMILEFLLRRRAQAWLTGIAMLGVAVALAVAIAHFYAQPQLTLNTMVIDAIGSVFSVLILITTLLILWFTLDYSRRHHVAGEHTYLLLFAVVGALAMATAIDLITLYVGLELLSVASYVLVAVRTRSARSVEGGLKYLLMGSIGSAVLLYGMTFIYGISGYTNLVQIGMDATSLWASYPAVVALSFVLMLAGMGVKLALVPFHMWAPDAYDGAPSPVSAFLATLAKTAAFVMLLRVMLFLFNAVASNLFSWFGVLAAVTMIVGNLIALPQRNMKRLLAFSSVAQAGYVMVPFALFGATPYTDWYALFDSIAFYLFAYTFMTVGAFAVVEIVSRERGTVDADALIGLYRRSPWLAAALSVFVLSLAGMPLTAGFVGKVYIFTTAIHARGVWLAVILFATSVVSFYYYLGWLRRVFQRPAAEGAPADAGEGAAAQAAGAAAVQVVGAAAAPDVAPAPAPARQAAIHSLIAVCALATLVLGIVPASLLHPLALQRWF</sequence>
<evidence type="ECO:0000259" key="7">
    <source>
        <dbReference type="Pfam" id="PF00361"/>
    </source>
</evidence>
<dbReference type="RefSeq" id="WP_188882868.1">
    <property type="nucleotide sequence ID" value="NZ_BMOY01000035.1"/>
</dbReference>
<comment type="caution">
    <text evidence="8">The sequence shown here is derived from an EMBL/GenBank/DDBJ whole genome shotgun (WGS) entry which is preliminary data.</text>
</comment>
<evidence type="ECO:0000256" key="1">
    <source>
        <dbReference type="ARBA" id="ARBA00004651"/>
    </source>
</evidence>
<dbReference type="InterPro" id="IPR001750">
    <property type="entry name" value="ND/Mrp_TM"/>
</dbReference>
<dbReference type="GO" id="GO:0005886">
    <property type="term" value="C:plasma membrane"/>
    <property type="evidence" value="ECO:0007669"/>
    <property type="project" value="UniProtKB-SubCell"/>
</dbReference>
<keyword evidence="5" id="KW-0520">NAD</keyword>
<keyword evidence="3 5" id="KW-1133">Transmembrane helix</keyword>
<comment type="function">
    <text evidence="5">NDH-1 shuttles electrons from NADH, via FMN and iron-sulfur (Fe-S) centers, to quinones in the respiratory chain. The immediate electron acceptor for the enzyme in this species is believed to be a menaquinone. Couples the redox reaction to proton translocation (for every two electrons transferred, four hydrogen ions are translocated across the cytoplasmic membrane), and thus conserves the redox energy in a proton gradient.</text>
</comment>
<keyword evidence="5" id="KW-1278">Translocase</keyword>
<dbReference type="GO" id="GO:0042773">
    <property type="term" value="P:ATP synthesis coupled electron transport"/>
    <property type="evidence" value="ECO:0007669"/>
    <property type="project" value="InterPro"/>
</dbReference>
<comment type="similarity">
    <text evidence="5">Belongs to the complex I subunit 2 family.</text>
</comment>
<reference evidence="8" key="1">
    <citation type="journal article" date="2014" name="Int. J. Syst. Evol. Microbiol.">
        <title>Complete genome sequence of Corynebacterium casei LMG S-19264T (=DSM 44701T), isolated from a smear-ripened cheese.</title>
        <authorList>
            <consortium name="US DOE Joint Genome Institute (JGI-PGF)"/>
            <person name="Walter F."/>
            <person name="Albersmeier A."/>
            <person name="Kalinowski J."/>
            <person name="Ruckert C."/>
        </authorList>
    </citation>
    <scope>NUCLEOTIDE SEQUENCE</scope>
    <source>
        <strain evidence="8">JCM 18487</strain>
    </source>
</reference>
<comment type="catalytic activity">
    <reaction evidence="5">
        <text>a quinone + NADH + 5 H(+)(in) = a quinol + NAD(+) + 4 H(+)(out)</text>
        <dbReference type="Rhea" id="RHEA:57888"/>
        <dbReference type="ChEBI" id="CHEBI:15378"/>
        <dbReference type="ChEBI" id="CHEBI:24646"/>
        <dbReference type="ChEBI" id="CHEBI:57540"/>
        <dbReference type="ChEBI" id="CHEBI:57945"/>
        <dbReference type="ChEBI" id="CHEBI:132124"/>
    </reaction>
</comment>
<protein>
    <recommendedName>
        <fullName evidence="5">NADH-quinone oxidoreductase subunit N</fullName>
        <ecNumber evidence="5">7.1.1.-</ecNumber>
    </recommendedName>
    <alternativeName>
        <fullName evidence="5">NADH dehydrogenase I subunit N</fullName>
    </alternativeName>
    <alternativeName>
        <fullName evidence="5">NDH-1 subunit N</fullName>
    </alternativeName>
</protein>
<reference evidence="8" key="2">
    <citation type="submission" date="2020-09" db="EMBL/GenBank/DDBJ databases">
        <authorList>
            <person name="Sun Q."/>
            <person name="Ohkuma M."/>
        </authorList>
    </citation>
    <scope>NUCLEOTIDE SEQUENCE</scope>
    <source>
        <strain evidence="8">JCM 18487</strain>
    </source>
</reference>
<dbReference type="Pfam" id="PF00361">
    <property type="entry name" value="Proton_antipo_M"/>
    <property type="match status" value="1"/>
</dbReference>
<keyword evidence="5" id="KW-0813">Transport</keyword>
<dbReference type="HAMAP" id="MF_00445">
    <property type="entry name" value="NDH1_NuoN_1"/>
    <property type="match status" value="1"/>
</dbReference>
<dbReference type="Proteomes" id="UP000637695">
    <property type="component" value="Unassembled WGS sequence"/>
</dbReference>
<dbReference type="GO" id="GO:0008137">
    <property type="term" value="F:NADH dehydrogenase (ubiquinone) activity"/>
    <property type="evidence" value="ECO:0007669"/>
    <property type="project" value="InterPro"/>
</dbReference>
<feature type="transmembrane region" description="Helical" evidence="5">
    <location>
        <begin position="110"/>
        <end position="128"/>
    </location>
</feature>
<gene>
    <name evidence="5" type="primary">nuoN</name>
    <name evidence="8" type="ORF">GCM10010885_20390</name>
</gene>
<dbReference type="EC" id="7.1.1.-" evidence="5"/>
<organism evidence="8 9">
    <name type="scientific">Alicyclobacillus cellulosilyticus</name>
    <dbReference type="NCBI Taxonomy" id="1003997"/>
    <lineage>
        <taxon>Bacteria</taxon>
        <taxon>Bacillati</taxon>
        <taxon>Bacillota</taxon>
        <taxon>Bacilli</taxon>
        <taxon>Bacillales</taxon>
        <taxon>Alicyclobacillaceae</taxon>
        <taxon>Alicyclobacillus</taxon>
    </lineage>
</organism>